<dbReference type="RefSeq" id="WP_069176917.1">
    <property type="nucleotide sequence ID" value="NZ_CP017037.1"/>
</dbReference>
<dbReference type="KEGG" id="dpn:BCB69_02435"/>
<dbReference type="InterPro" id="IPR006674">
    <property type="entry name" value="HD_domain"/>
</dbReference>
<dbReference type="Gene3D" id="1.10.3210.10">
    <property type="entry name" value="Hypothetical protein af1432"/>
    <property type="match status" value="1"/>
</dbReference>
<keyword evidence="4 8" id="KW-0378">Hydrolase</keyword>
<keyword evidence="5" id="KW-0408">Iron</keyword>
<organism evidence="8 9">
    <name type="scientific">Dialister pneumosintes</name>
    <dbReference type="NCBI Taxonomy" id="39950"/>
    <lineage>
        <taxon>Bacteria</taxon>
        <taxon>Bacillati</taxon>
        <taxon>Bacillota</taxon>
        <taxon>Negativicutes</taxon>
        <taxon>Veillonellales</taxon>
        <taxon>Veillonellaceae</taxon>
        <taxon>Dialister</taxon>
    </lineage>
</organism>
<evidence type="ECO:0000313" key="9">
    <source>
        <dbReference type="Proteomes" id="UP000094757"/>
    </source>
</evidence>
<name>A0A1B3WDA2_9FIRM</name>
<evidence type="ECO:0000313" key="8">
    <source>
        <dbReference type="EMBL" id="AOH38930.1"/>
    </source>
</evidence>
<dbReference type="EC" id="3.6.1.41" evidence="1"/>
<dbReference type="GO" id="GO:0046872">
    <property type="term" value="F:metal ion binding"/>
    <property type="evidence" value="ECO:0007669"/>
    <property type="project" value="UniProtKB-KW"/>
</dbReference>
<dbReference type="SUPFAM" id="SSF109604">
    <property type="entry name" value="HD-domain/PDEase-like"/>
    <property type="match status" value="1"/>
</dbReference>
<dbReference type="NCBIfam" id="TIGR00488">
    <property type="entry name" value="bis(5'-nucleosyl)-tetraphosphatase (symmetrical) YqeK"/>
    <property type="match status" value="1"/>
</dbReference>
<feature type="domain" description="HD/PDEase" evidence="7">
    <location>
        <begin position="14"/>
        <end position="143"/>
    </location>
</feature>
<dbReference type="InterPro" id="IPR051094">
    <property type="entry name" value="Diverse_Catalytic_Enzymes"/>
</dbReference>
<protein>
    <recommendedName>
        <fullName evidence="1">bis(5'-nucleosyl)-tetraphosphatase (symmetrical)</fullName>
        <ecNumber evidence="1">3.6.1.41</ecNumber>
    </recommendedName>
</protein>
<dbReference type="GO" id="GO:0000166">
    <property type="term" value="F:nucleotide binding"/>
    <property type="evidence" value="ECO:0007669"/>
    <property type="project" value="UniProtKB-KW"/>
</dbReference>
<sequence length="194" mass="21876">MNIKEIKSKLKGLLKEKRFIHSCGVAATARQLAIHYQYTDVDKAELAGLIHDCAKNLSLTDMQQTVNQANMQVDSFMYNSKALLHGPVGMILAQKWFAVKDKDILSAIYYHTTGRPNMSLLEKIVFLADYIEPSRDFPGVENLRELSKLSLDKAVLCAYNSTIKHLLDIDAYIYPLTIDGRNNLLEHMTEASNA</sequence>
<dbReference type="Proteomes" id="UP000094757">
    <property type="component" value="Chromosome"/>
</dbReference>
<keyword evidence="3" id="KW-0547">Nucleotide-binding</keyword>
<evidence type="ECO:0000256" key="5">
    <source>
        <dbReference type="ARBA" id="ARBA00023004"/>
    </source>
</evidence>
<evidence type="ECO:0000256" key="6">
    <source>
        <dbReference type="ARBA" id="ARBA00049417"/>
    </source>
</evidence>
<dbReference type="PANTHER" id="PTHR35795:SF1">
    <property type="entry name" value="BIS(5'-NUCLEOSYL)-TETRAPHOSPHATASE, SYMMETRICAL"/>
    <property type="match status" value="1"/>
</dbReference>
<accession>A0A1B3WDA2</accession>
<evidence type="ECO:0000256" key="2">
    <source>
        <dbReference type="ARBA" id="ARBA00022723"/>
    </source>
</evidence>
<evidence type="ECO:0000256" key="1">
    <source>
        <dbReference type="ARBA" id="ARBA00012506"/>
    </source>
</evidence>
<dbReference type="STRING" id="39950.BCB69_02435"/>
<dbReference type="SMART" id="SM00471">
    <property type="entry name" value="HDc"/>
    <property type="match status" value="1"/>
</dbReference>
<evidence type="ECO:0000256" key="3">
    <source>
        <dbReference type="ARBA" id="ARBA00022741"/>
    </source>
</evidence>
<dbReference type="PANTHER" id="PTHR35795">
    <property type="entry name" value="SLR1885 PROTEIN"/>
    <property type="match status" value="1"/>
</dbReference>
<dbReference type="InterPro" id="IPR003607">
    <property type="entry name" value="HD/PDEase_dom"/>
</dbReference>
<dbReference type="EMBL" id="CP017037">
    <property type="protein sequence ID" value="AOH38930.1"/>
    <property type="molecule type" value="Genomic_DNA"/>
</dbReference>
<dbReference type="InterPro" id="IPR005249">
    <property type="entry name" value="YqeK"/>
</dbReference>
<dbReference type="GO" id="GO:0008803">
    <property type="term" value="F:bis(5'-nucleosyl)-tetraphosphatase (symmetrical) activity"/>
    <property type="evidence" value="ECO:0007669"/>
    <property type="project" value="UniProtKB-EC"/>
</dbReference>
<keyword evidence="2" id="KW-0479">Metal-binding</keyword>
<evidence type="ECO:0000256" key="4">
    <source>
        <dbReference type="ARBA" id="ARBA00022801"/>
    </source>
</evidence>
<reference evidence="9" key="1">
    <citation type="submission" date="2016-08" db="EMBL/GenBank/DDBJ databases">
        <authorList>
            <person name="Holder M.E."/>
            <person name="Ajami N.J."/>
            <person name="Petrosino J.F."/>
        </authorList>
    </citation>
    <scope>NUCLEOTIDE SEQUENCE [LARGE SCALE GENOMIC DNA]</scope>
    <source>
        <strain evidence="9">F0677</strain>
    </source>
</reference>
<dbReference type="CDD" id="cd00077">
    <property type="entry name" value="HDc"/>
    <property type="match status" value="1"/>
</dbReference>
<gene>
    <name evidence="8" type="ORF">BCB69_02435</name>
</gene>
<dbReference type="Pfam" id="PF01966">
    <property type="entry name" value="HD"/>
    <property type="match status" value="1"/>
</dbReference>
<evidence type="ECO:0000259" key="7">
    <source>
        <dbReference type="SMART" id="SM00471"/>
    </source>
</evidence>
<comment type="catalytic activity">
    <reaction evidence="6">
        <text>P(1),P(4)-bis(5'-adenosyl) tetraphosphate + H2O = 2 ADP + 2 H(+)</text>
        <dbReference type="Rhea" id="RHEA:24252"/>
        <dbReference type="ChEBI" id="CHEBI:15377"/>
        <dbReference type="ChEBI" id="CHEBI:15378"/>
        <dbReference type="ChEBI" id="CHEBI:58141"/>
        <dbReference type="ChEBI" id="CHEBI:456216"/>
        <dbReference type="EC" id="3.6.1.41"/>
    </reaction>
</comment>
<proteinExistence type="predicted"/>
<dbReference type="AlphaFoldDB" id="A0A1B3WDA2"/>